<keyword evidence="2" id="KW-0472">Membrane</keyword>
<evidence type="ECO:0000313" key="5">
    <source>
        <dbReference type="Proteomes" id="UP000186292"/>
    </source>
</evidence>
<evidence type="ECO:0000256" key="2">
    <source>
        <dbReference type="SAM" id="Phobius"/>
    </source>
</evidence>
<evidence type="ECO:0000313" key="4">
    <source>
        <dbReference type="EMBL" id="SIS49129.1"/>
    </source>
</evidence>
<keyword evidence="2" id="KW-0812">Transmembrane</keyword>
<keyword evidence="2" id="KW-1133">Transmembrane helix</keyword>
<dbReference type="Proteomes" id="UP000186292">
    <property type="component" value="Unassembled WGS sequence"/>
</dbReference>
<dbReference type="PANTHER" id="PTHR35788:SF1">
    <property type="entry name" value="EXPORTED PROTEIN"/>
    <property type="match status" value="1"/>
</dbReference>
<dbReference type="PANTHER" id="PTHR35788">
    <property type="entry name" value="EXPORTED PROTEIN-RELATED"/>
    <property type="match status" value="1"/>
</dbReference>
<organism evidence="4 5">
    <name type="scientific">Corynebacterium appendicis CIP 107643</name>
    <dbReference type="NCBI Taxonomy" id="1161099"/>
    <lineage>
        <taxon>Bacteria</taxon>
        <taxon>Bacillati</taxon>
        <taxon>Actinomycetota</taxon>
        <taxon>Actinomycetes</taxon>
        <taxon>Mycobacteriales</taxon>
        <taxon>Corynebacteriaceae</taxon>
        <taxon>Corynebacterium</taxon>
    </lineage>
</organism>
<protein>
    <submittedName>
        <fullName evidence="4">Vancomycin resistance protein YoaR, contains peptidoglycan-binding and VanW domains</fullName>
    </submittedName>
</protein>
<accession>A0A1N7JIH9</accession>
<evidence type="ECO:0000259" key="3">
    <source>
        <dbReference type="Pfam" id="PF12229"/>
    </source>
</evidence>
<sequence length="569" mass="59523">MQAQRGTSGGPGESRSGSRGLKIAAGFLVGLIVLLLGLYLADVAFNRGNVPRGTAVGGVEVGGMAPAEAVDKLSAELGGVNDDPVTVAAGEKTTEFVPASAGLGPDWQATIDAAGTESLNPVTRLMGLFRTTEVDIVSTADEAALAPTVERVAKDLTVEPVDGTVAIKDGKADVKDPQPGQNIPADELKRAMTSNWLNPDGVEVEPDITDPAIDEKLVKDTVDGPVARALDGPLTLKGRDDTDAVIDSDRIGEVVTFRNDPGQRRIVPEVDSEAAQGILAEQLKDTVKEGKNATISASGEVTPSVDGIEIRWDETMKSFGDRVLGDESRTWDADYRDTPATFTTEQAESATFNDVVGEFTTGGYSSASGTNISIVANTVDGAVVSPGETFSLNGYTGPRGTAQGYVSSGIIIDGRAGNAVGGGISQFATTLYNASYFAGMTDVDHTPHSYYISRYPAGREATVYEGAIDLAFKNDTPHPVKIETSFGGGEVTVRFKGVKDREVESVNGGRWAYTSPSPKSVSGGECIPSGGAQGFTTSDTRIVRDLSGNEISRETQTTVYNPQPIVQCG</sequence>
<feature type="transmembrane region" description="Helical" evidence="2">
    <location>
        <begin position="21"/>
        <end position="41"/>
    </location>
</feature>
<feature type="region of interest" description="Disordered" evidence="1">
    <location>
        <begin position="509"/>
        <end position="537"/>
    </location>
</feature>
<dbReference type="Pfam" id="PF04294">
    <property type="entry name" value="VanW"/>
    <property type="match status" value="1"/>
</dbReference>
<dbReference type="STRING" id="1161099.SAMN05444817_10879"/>
<dbReference type="InterPro" id="IPR007391">
    <property type="entry name" value="Vancomycin_resist_VanW"/>
</dbReference>
<name>A0A1N7JIH9_9CORY</name>
<proteinExistence type="predicted"/>
<dbReference type="InterPro" id="IPR052913">
    <property type="entry name" value="Glycopeptide_resist_protein"/>
</dbReference>
<dbReference type="InterPro" id="IPR022029">
    <property type="entry name" value="YoaR-like_PG-bd"/>
</dbReference>
<evidence type="ECO:0000256" key="1">
    <source>
        <dbReference type="SAM" id="MobiDB-lite"/>
    </source>
</evidence>
<gene>
    <name evidence="4" type="ORF">SAMN05444817_10879</name>
</gene>
<dbReference type="AlphaFoldDB" id="A0A1N7JIH9"/>
<dbReference type="EMBL" id="FTOF01000008">
    <property type="protein sequence ID" value="SIS49129.1"/>
    <property type="molecule type" value="Genomic_DNA"/>
</dbReference>
<dbReference type="Pfam" id="PF12229">
    <property type="entry name" value="PG_binding_4"/>
    <property type="match status" value="1"/>
</dbReference>
<keyword evidence="5" id="KW-1185">Reference proteome</keyword>
<reference evidence="5" key="1">
    <citation type="submission" date="2017-01" db="EMBL/GenBank/DDBJ databases">
        <authorList>
            <person name="Varghese N."/>
            <person name="Submissions S."/>
        </authorList>
    </citation>
    <scope>NUCLEOTIDE SEQUENCE [LARGE SCALE GENOMIC DNA]</scope>
    <source>
        <strain evidence="5">DSM 44531</strain>
    </source>
</reference>
<feature type="domain" description="YoaR-like putative peptidoglycan binding" evidence="3">
    <location>
        <begin position="252"/>
        <end position="330"/>
    </location>
</feature>